<evidence type="ECO:0000256" key="4">
    <source>
        <dbReference type="ARBA" id="ARBA00022605"/>
    </source>
</evidence>
<comment type="caution">
    <text evidence="10">The sequence shown here is derived from an EMBL/GenBank/DDBJ whole genome shotgun (WGS) entry which is preliminary data.</text>
</comment>
<keyword evidence="11" id="KW-1185">Reference proteome</keyword>
<feature type="binding site" evidence="9">
    <location>
        <position position="151"/>
    </location>
    <ligand>
        <name>substrate</name>
    </ligand>
</feature>
<dbReference type="EC" id="2.3.1.35" evidence="9"/>
<keyword evidence="3 9" id="KW-0055">Arginine biosynthesis</keyword>
<dbReference type="EC" id="2.3.1.1" evidence="9"/>
<feature type="binding site" evidence="9">
    <location>
        <position position="274"/>
    </location>
    <ligand>
        <name>substrate</name>
    </ligand>
</feature>
<comment type="function">
    <text evidence="9">Catalyzes two activities which are involved in the cyclic version of arginine biosynthesis: the synthesis of N-acetylglutamate from glutamate and acetyl-CoA as the acetyl donor, and of ornithine by transacetylation between N(2)-acetylornithine and glutamate.</text>
</comment>
<feature type="chain" id="PRO_5041755456" description="Arginine biosynthesis bifunctional protein ArgJ alpha chain" evidence="9">
    <location>
        <begin position="1"/>
        <end position="187"/>
    </location>
</feature>
<dbReference type="InterPro" id="IPR042195">
    <property type="entry name" value="ArgJ_beta_C"/>
</dbReference>
<dbReference type="Pfam" id="PF01960">
    <property type="entry name" value="ArgJ"/>
    <property type="match status" value="1"/>
</dbReference>
<comment type="subcellular location">
    <subcellularLocation>
        <location evidence="9">Cytoplasm</location>
    </subcellularLocation>
</comment>
<feature type="site" description="Cleavage; by autolysis" evidence="9">
    <location>
        <begin position="187"/>
        <end position="188"/>
    </location>
</feature>
<dbReference type="HAMAP" id="MF_01106">
    <property type="entry name" value="ArgJ"/>
    <property type="match status" value="1"/>
</dbReference>
<dbReference type="EMBL" id="JAINWA010000003">
    <property type="protein sequence ID" value="MCD1654932.1"/>
    <property type="molecule type" value="Genomic_DNA"/>
</dbReference>
<feature type="binding site" evidence="9">
    <location>
        <position position="188"/>
    </location>
    <ligand>
        <name>substrate</name>
    </ligand>
</feature>
<comment type="pathway">
    <text evidence="9">Amino-acid biosynthesis; L-arginine biosynthesis; N(2)-acetyl-L-ornithine from L-glutamate: step 1/4.</text>
</comment>
<keyword evidence="4 9" id="KW-0028">Amino-acid biosynthesis</keyword>
<feature type="active site" description="Nucleophile" evidence="9">
    <location>
        <position position="188"/>
    </location>
</feature>
<comment type="pathway">
    <text evidence="9">Amino-acid biosynthesis; L-arginine biosynthesis; L-ornithine and N-acetyl-L-glutamate from L-glutamate and N(2)-acetyl-L-ornithine (cyclic): step 1/1.</text>
</comment>
<dbReference type="RefSeq" id="WP_230755606.1">
    <property type="nucleotide sequence ID" value="NZ_JAINWA010000003.1"/>
</dbReference>
<dbReference type="FunFam" id="3.60.70.12:FF:000001">
    <property type="entry name" value="Arginine biosynthesis bifunctional protein ArgJ, chloroplastic"/>
    <property type="match status" value="1"/>
</dbReference>
<accession>A0AAE3EHU8</accession>
<feature type="binding site" evidence="9">
    <location>
        <position position="177"/>
    </location>
    <ligand>
        <name>substrate</name>
    </ligand>
</feature>
<name>A0AAE3EHU8_9SPIR</name>
<keyword evidence="9" id="KW-0511">Multifunctional enzyme</keyword>
<dbReference type="GO" id="GO:0004358">
    <property type="term" value="F:L-glutamate N-acetyltransferase activity, acting on acetyl-L-ornithine as donor"/>
    <property type="evidence" value="ECO:0007669"/>
    <property type="project" value="UniProtKB-UniRule"/>
</dbReference>
<evidence type="ECO:0000313" key="11">
    <source>
        <dbReference type="Proteomes" id="UP001198163"/>
    </source>
</evidence>
<feature type="chain" id="PRO_5041755455" description="Arginine biosynthesis bifunctional protein ArgJ beta chain" evidence="9">
    <location>
        <begin position="188"/>
        <end position="405"/>
    </location>
</feature>
<proteinExistence type="inferred from homology"/>
<dbReference type="SUPFAM" id="SSF56266">
    <property type="entry name" value="DmpA/ArgJ-like"/>
    <property type="match status" value="1"/>
</dbReference>
<dbReference type="PANTHER" id="PTHR23100">
    <property type="entry name" value="ARGININE BIOSYNTHESIS BIFUNCTIONAL PROTEIN ARGJ"/>
    <property type="match status" value="1"/>
</dbReference>
<dbReference type="GO" id="GO:0006526">
    <property type="term" value="P:L-arginine biosynthetic process"/>
    <property type="evidence" value="ECO:0007669"/>
    <property type="project" value="UniProtKB-UniRule"/>
</dbReference>
<dbReference type="GO" id="GO:0004042">
    <property type="term" value="F:L-glutamate N-acetyltransferase activity"/>
    <property type="evidence" value="ECO:0007669"/>
    <property type="project" value="UniProtKB-UniRule"/>
</dbReference>
<dbReference type="NCBIfam" id="NF003802">
    <property type="entry name" value="PRK05388.1"/>
    <property type="match status" value="1"/>
</dbReference>
<evidence type="ECO:0000256" key="3">
    <source>
        <dbReference type="ARBA" id="ARBA00022571"/>
    </source>
</evidence>
<comment type="similarity">
    <text evidence="1 9">Belongs to the ArgJ family.</text>
</comment>
<feature type="site" description="Involved in the stabilization of negative charge on the oxyanion by the formation of the oxyanion hole" evidence="9">
    <location>
        <position position="114"/>
    </location>
</feature>
<feature type="binding site" evidence="9">
    <location>
        <position position="405"/>
    </location>
    <ligand>
        <name>substrate</name>
    </ligand>
</feature>
<comment type="catalytic activity">
    <reaction evidence="9">
        <text>L-glutamate + acetyl-CoA = N-acetyl-L-glutamate + CoA + H(+)</text>
        <dbReference type="Rhea" id="RHEA:24292"/>
        <dbReference type="ChEBI" id="CHEBI:15378"/>
        <dbReference type="ChEBI" id="CHEBI:29985"/>
        <dbReference type="ChEBI" id="CHEBI:44337"/>
        <dbReference type="ChEBI" id="CHEBI:57287"/>
        <dbReference type="ChEBI" id="CHEBI:57288"/>
        <dbReference type="EC" id="2.3.1.1"/>
    </reaction>
</comment>
<dbReference type="NCBIfam" id="TIGR00120">
    <property type="entry name" value="ArgJ"/>
    <property type="match status" value="1"/>
</dbReference>
<dbReference type="Gene3D" id="3.10.20.340">
    <property type="entry name" value="ArgJ beta chain, C-terminal domain"/>
    <property type="match status" value="1"/>
</dbReference>
<evidence type="ECO:0000256" key="7">
    <source>
        <dbReference type="ARBA" id="ARBA00023315"/>
    </source>
</evidence>
<feature type="binding site" evidence="9">
    <location>
        <position position="400"/>
    </location>
    <ligand>
        <name>substrate</name>
    </ligand>
</feature>
<comment type="catalytic activity">
    <reaction evidence="8 9">
        <text>N(2)-acetyl-L-ornithine + L-glutamate = N-acetyl-L-glutamate + L-ornithine</text>
        <dbReference type="Rhea" id="RHEA:15349"/>
        <dbReference type="ChEBI" id="CHEBI:29985"/>
        <dbReference type="ChEBI" id="CHEBI:44337"/>
        <dbReference type="ChEBI" id="CHEBI:46911"/>
        <dbReference type="ChEBI" id="CHEBI:57805"/>
        <dbReference type="EC" id="2.3.1.35"/>
    </reaction>
</comment>
<evidence type="ECO:0000313" key="10">
    <source>
        <dbReference type="EMBL" id="MCD1654932.1"/>
    </source>
</evidence>
<dbReference type="PANTHER" id="PTHR23100:SF0">
    <property type="entry name" value="ARGININE BIOSYNTHESIS BIFUNCTIONAL PROTEIN ARGJ, MITOCHONDRIAL"/>
    <property type="match status" value="1"/>
</dbReference>
<organism evidence="10 11">
    <name type="scientific">Teretinema zuelzerae</name>
    <dbReference type="NCBI Taxonomy" id="156"/>
    <lineage>
        <taxon>Bacteria</taxon>
        <taxon>Pseudomonadati</taxon>
        <taxon>Spirochaetota</taxon>
        <taxon>Spirochaetia</taxon>
        <taxon>Spirochaetales</taxon>
        <taxon>Treponemataceae</taxon>
        <taxon>Teretinema</taxon>
    </lineage>
</organism>
<evidence type="ECO:0000256" key="6">
    <source>
        <dbReference type="ARBA" id="ARBA00022813"/>
    </source>
</evidence>
<feature type="site" description="Involved in the stabilization of negative charge on the oxyanion by the formation of the oxyanion hole" evidence="9">
    <location>
        <position position="115"/>
    </location>
</feature>
<dbReference type="AlphaFoldDB" id="A0AAE3EHU8"/>
<keyword evidence="5 9" id="KW-0808">Transferase</keyword>
<keyword evidence="6 9" id="KW-0068">Autocatalytic cleavage</keyword>
<gene>
    <name evidence="9 10" type="primary">argJ</name>
    <name evidence="10" type="ORF">K7J14_09495</name>
</gene>
<dbReference type="FunFam" id="3.10.20.340:FF:000001">
    <property type="entry name" value="Arginine biosynthesis bifunctional protein ArgJ, chloroplastic"/>
    <property type="match status" value="1"/>
</dbReference>
<dbReference type="GO" id="GO:0006592">
    <property type="term" value="P:ornithine biosynthetic process"/>
    <property type="evidence" value="ECO:0007669"/>
    <property type="project" value="TreeGrafter"/>
</dbReference>
<sequence length="405" mass="42270">MTFIEGGVCAPAGFTANGVLCGIKKGRTKNDLALIESEVPCSAAAVFTKNLVKAEPVKLTKKHIANGAAQAIVANSGNANACTGEQGYANAERTAELAASLLGLNTEDVLVCSTGVIGQQINIGAIESGMEALCEGLSKSGNAAAREAIMTTDTKHKETAVEFELGGKKARIGTMAKGSGMIHINMGTMLGFITTDAAITPKMLDAALRESADQTYNCVSVDGDTSTNDTLCALANGLAGNPLIASKNADYRAFVSALNAVNTRMARMIAADGEGATHLLECVVNGAKSAEAARNLAKAVISSSLVKAAFFGKDANWGRILCAMGYSGEHFSQEGTSVFFDSGAGEIEVFHNGVPLDFDEPKAKEILGETEVKIRIELKDGKENGTAWGCDLTYDYVKINGDYRT</sequence>
<comment type="subunit">
    <text evidence="2 9">Heterotetramer of two alpha and two beta chains.</text>
</comment>
<dbReference type="CDD" id="cd02152">
    <property type="entry name" value="OAT"/>
    <property type="match status" value="1"/>
</dbReference>
<evidence type="ECO:0000256" key="5">
    <source>
        <dbReference type="ARBA" id="ARBA00022679"/>
    </source>
</evidence>
<reference evidence="10" key="1">
    <citation type="submission" date="2021-08" db="EMBL/GenBank/DDBJ databases">
        <title>Comparative analyses of Brucepasteria parasyntrophica and Teretinema zuelzerae.</title>
        <authorList>
            <person name="Song Y."/>
            <person name="Brune A."/>
        </authorList>
    </citation>
    <scope>NUCLEOTIDE SEQUENCE</scope>
    <source>
        <strain evidence="10">DSM 1903</strain>
    </source>
</reference>
<dbReference type="Gene3D" id="3.60.70.12">
    <property type="entry name" value="L-amino peptidase D-ALA esterase/amidase"/>
    <property type="match status" value="1"/>
</dbReference>
<dbReference type="InterPro" id="IPR002813">
    <property type="entry name" value="Arg_biosynth_ArgJ"/>
</dbReference>
<evidence type="ECO:0000256" key="2">
    <source>
        <dbReference type="ARBA" id="ARBA00011475"/>
    </source>
</evidence>
<dbReference type="InterPro" id="IPR016117">
    <property type="entry name" value="ArgJ-like_dom_sf"/>
</dbReference>
<protein>
    <recommendedName>
        <fullName evidence="9">Arginine biosynthesis bifunctional protein ArgJ</fullName>
    </recommendedName>
    <domain>
        <recommendedName>
            <fullName evidence="9">Glutamate N-acetyltransferase</fullName>
            <ecNumber evidence="9">2.3.1.35</ecNumber>
        </recommendedName>
        <alternativeName>
            <fullName evidence="9">Ornithine acetyltransferase</fullName>
            <shortName evidence="9">OATase</shortName>
        </alternativeName>
        <alternativeName>
            <fullName evidence="9">Ornithine transacetylase</fullName>
        </alternativeName>
    </domain>
    <domain>
        <recommendedName>
            <fullName evidence="9">Amino-acid acetyltransferase</fullName>
            <ecNumber evidence="9">2.3.1.1</ecNumber>
        </recommendedName>
        <alternativeName>
            <fullName evidence="9">N-acetylglutamate synthase</fullName>
            <shortName evidence="9">AGSase</shortName>
        </alternativeName>
    </domain>
    <component>
        <recommendedName>
            <fullName evidence="9">Arginine biosynthesis bifunctional protein ArgJ alpha chain</fullName>
        </recommendedName>
    </component>
    <component>
        <recommendedName>
            <fullName evidence="9">Arginine biosynthesis bifunctional protein ArgJ beta chain</fullName>
        </recommendedName>
    </component>
</protein>
<dbReference type="Proteomes" id="UP001198163">
    <property type="component" value="Unassembled WGS sequence"/>
</dbReference>
<evidence type="ECO:0000256" key="1">
    <source>
        <dbReference type="ARBA" id="ARBA00006774"/>
    </source>
</evidence>
<evidence type="ECO:0000256" key="8">
    <source>
        <dbReference type="ARBA" id="ARBA00049439"/>
    </source>
</evidence>
<dbReference type="GO" id="GO:0005737">
    <property type="term" value="C:cytoplasm"/>
    <property type="evidence" value="ECO:0007669"/>
    <property type="project" value="UniProtKB-SubCell"/>
</dbReference>
<evidence type="ECO:0000256" key="9">
    <source>
        <dbReference type="HAMAP-Rule" id="MF_01106"/>
    </source>
</evidence>
<keyword evidence="9" id="KW-0963">Cytoplasm</keyword>
<keyword evidence="7 9" id="KW-0012">Acyltransferase</keyword>